<dbReference type="AlphaFoldDB" id="D2QGR9"/>
<dbReference type="STRING" id="504472.Slin_5119"/>
<evidence type="ECO:0000313" key="3">
    <source>
        <dbReference type="Proteomes" id="UP000002028"/>
    </source>
</evidence>
<gene>
    <name evidence="2" type="ordered locus">Slin_5119</name>
</gene>
<dbReference type="eggNOG" id="COG1680">
    <property type="taxonomic scope" value="Bacteria"/>
</dbReference>
<dbReference type="Gene3D" id="3.40.710.10">
    <property type="entry name" value="DD-peptidase/beta-lactamase superfamily"/>
    <property type="match status" value="1"/>
</dbReference>
<keyword evidence="3" id="KW-1185">Reference proteome</keyword>
<sequence length="402" mass="45586">MRAYKTPDFTYLTMKFILIFCLFIQLGKPSWAQVPAISAKTQQQIDSLFAPYNKLGLPGFSLGILAPSKVLLSKGYGMANLDYNLPNSSVTVYNIASLSKQFTAACIALLILRDSLSLDDPVAMYIPQLSQYADTIRIKHLVYMTSGIHEYHQLPRKNGLNWNLYDYFTVDTAIQASLSQPKLDFVPGSQWAYSNVNYMLLTKIVEKVSGKRFSQFAQENLFMPLGMGSTQVNDDVTMIIPNRATGYIPLTPSLIEQTRQAGYYLQNRTGYAQVHRNAPHYGGSGVFTSVHDWFLWNQNFYTHKLGGKRFYELMHQRMRFNHSKDNDAFGLVFGSFEGEEIIWYSGGDIGFNSYFMRFPKQELTVVCFSNFDSAGQAEKLAHQVGRILIQNKVLTVKKSSVK</sequence>
<dbReference type="PANTHER" id="PTHR46825">
    <property type="entry name" value="D-ALANYL-D-ALANINE-CARBOXYPEPTIDASE/ENDOPEPTIDASE AMPH"/>
    <property type="match status" value="1"/>
</dbReference>
<protein>
    <submittedName>
        <fullName evidence="2">Beta-lactamase</fullName>
    </submittedName>
</protein>
<evidence type="ECO:0000259" key="1">
    <source>
        <dbReference type="Pfam" id="PF00144"/>
    </source>
</evidence>
<evidence type="ECO:0000313" key="2">
    <source>
        <dbReference type="EMBL" id="ADB41091.1"/>
    </source>
</evidence>
<dbReference type="KEGG" id="sli:Slin_5119"/>
<dbReference type="SUPFAM" id="SSF56601">
    <property type="entry name" value="beta-lactamase/transpeptidase-like"/>
    <property type="match status" value="1"/>
</dbReference>
<dbReference type="InterPro" id="IPR012338">
    <property type="entry name" value="Beta-lactam/transpept-like"/>
</dbReference>
<dbReference type="Proteomes" id="UP000002028">
    <property type="component" value="Chromosome"/>
</dbReference>
<dbReference type="HOGENOM" id="CLU_020027_0_5_10"/>
<dbReference type="InterPro" id="IPR050491">
    <property type="entry name" value="AmpC-like"/>
</dbReference>
<dbReference type="EMBL" id="CP001769">
    <property type="protein sequence ID" value="ADB41091.1"/>
    <property type="molecule type" value="Genomic_DNA"/>
</dbReference>
<feature type="domain" description="Beta-lactamase-related" evidence="1">
    <location>
        <begin position="46"/>
        <end position="377"/>
    </location>
</feature>
<accession>D2QGR9</accession>
<organism evidence="2 3">
    <name type="scientific">Spirosoma linguale (strain ATCC 33905 / DSM 74 / LMG 10896 / Claus 1)</name>
    <dbReference type="NCBI Taxonomy" id="504472"/>
    <lineage>
        <taxon>Bacteria</taxon>
        <taxon>Pseudomonadati</taxon>
        <taxon>Bacteroidota</taxon>
        <taxon>Cytophagia</taxon>
        <taxon>Cytophagales</taxon>
        <taxon>Cytophagaceae</taxon>
        <taxon>Spirosoma</taxon>
    </lineage>
</organism>
<name>D2QGR9_SPILD</name>
<dbReference type="InterPro" id="IPR001466">
    <property type="entry name" value="Beta-lactam-related"/>
</dbReference>
<dbReference type="Pfam" id="PF00144">
    <property type="entry name" value="Beta-lactamase"/>
    <property type="match status" value="1"/>
</dbReference>
<dbReference type="PANTHER" id="PTHR46825:SF9">
    <property type="entry name" value="BETA-LACTAMASE-RELATED DOMAIN-CONTAINING PROTEIN"/>
    <property type="match status" value="1"/>
</dbReference>
<reference evidence="2 3" key="1">
    <citation type="journal article" date="2010" name="Stand. Genomic Sci.">
        <title>Complete genome sequence of Spirosoma linguale type strain (1).</title>
        <authorList>
            <person name="Lail K."/>
            <person name="Sikorski J."/>
            <person name="Saunders E."/>
            <person name="Lapidus A."/>
            <person name="Glavina Del Rio T."/>
            <person name="Copeland A."/>
            <person name="Tice H."/>
            <person name="Cheng J.-F."/>
            <person name="Lucas S."/>
            <person name="Nolan M."/>
            <person name="Bruce D."/>
            <person name="Goodwin L."/>
            <person name="Pitluck S."/>
            <person name="Ivanova N."/>
            <person name="Mavromatis K."/>
            <person name="Ovchinnikova G."/>
            <person name="Pati A."/>
            <person name="Chen A."/>
            <person name="Palaniappan K."/>
            <person name="Land M."/>
            <person name="Hauser L."/>
            <person name="Chang Y.-J."/>
            <person name="Jeffries C.D."/>
            <person name="Chain P."/>
            <person name="Brettin T."/>
            <person name="Detter J.C."/>
            <person name="Schuetze A."/>
            <person name="Rohde M."/>
            <person name="Tindall B.J."/>
            <person name="Goeker M."/>
            <person name="Bristow J."/>
            <person name="Eisen J.A."/>
            <person name="Markowitz V."/>
            <person name="Hugenholtz P."/>
            <person name="Kyrpides N.C."/>
            <person name="Klenk H.-P."/>
            <person name="Chen F."/>
        </authorList>
    </citation>
    <scope>NUCLEOTIDE SEQUENCE [LARGE SCALE GENOMIC DNA]</scope>
    <source>
        <strain evidence="3">ATCC 33905 / DSM 74 / LMG 10896 / Claus 1</strain>
    </source>
</reference>
<proteinExistence type="predicted"/>